<dbReference type="EMBL" id="CM010716">
    <property type="protein sequence ID" value="RZC52102.1"/>
    <property type="molecule type" value="Genomic_DNA"/>
</dbReference>
<evidence type="ECO:0000313" key="3">
    <source>
        <dbReference type="Proteomes" id="UP000316621"/>
    </source>
</evidence>
<keyword evidence="3" id="KW-1185">Reference proteome</keyword>
<dbReference type="AlphaFoldDB" id="A0A4Y7IWL5"/>
<evidence type="ECO:0000256" key="1">
    <source>
        <dbReference type="SAM" id="MobiDB-lite"/>
    </source>
</evidence>
<feature type="compositionally biased region" description="Basic and acidic residues" evidence="1">
    <location>
        <begin position="1"/>
        <end position="19"/>
    </location>
</feature>
<accession>A0A4Y7IWL5</accession>
<feature type="region of interest" description="Disordered" evidence="1">
    <location>
        <begin position="1"/>
        <end position="22"/>
    </location>
</feature>
<protein>
    <submittedName>
        <fullName evidence="2">Uncharacterized protein</fullName>
    </submittedName>
</protein>
<proteinExistence type="predicted"/>
<dbReference type="Proteomes" id="UP000316621">
    <property type="component" value="Chromosome 2"/>
</dbReference>
<name>A0A4Y7IWL5_PAPSO</name>
<dbReference type="Gramene" id="RZC52102">
    <property type="protein sequence ID" value="RZC52102"/>
    <property type="gene ID" value="C5167_020533"/>
</dbReference>
<evidence type="ECO:0000313" key="2">
    <source>
        <dbReference type="EMBL" id="RZC52102.1"/>
    </source>
</evidence>
<reference evidence="2 3" key="1">
    <citation type="journal article" date="2018" name="Science">
        <title>The opium poppy genome and morphinan production.</title>
        <authorList>
            <person name="Guo L."/>
            <person name="Winzer T."/>
            <person name="Yang X."/>
            <person name="Li Y."/>
            <person name="Ning Z."/>
            <person name="He Z."/>
            <person name="Teodor R."/>
            <person name="Lu Y."/>
            <person name="Bowser T.A."/>
            <person name="Graham I.A."/>
            <person name="Ye K."/>
        </authorList>
    </citation>
    <scope>NUCLEOTIDE SEQUENCE [LARGE SCALE GENOMIC DNA]</scope>
    <source>
        <strain evidence="3">cv. HN1</strain>
        <tissue evidence="2">Leaves</tissue>
    </source>
</reference>
<gene>
    <name evidence="2" type="ORF">C5167_020533</name>
</gene>
<sequence>MVVEENQKSTRNPKQESYKGQKPAMVETKPQYYFMAYAKTRIYRPASNTPKTGKWQSQVVYQKAETCVWVAWGAH</sequence>
<organism evidence="2 3">
    <name type="scientific">Papaver somniferum</name>
    <name type="common">Opium poppy</name>
    <dbReference type="NCBI Taxonomy" id="3469"/>
    <lineage>
        <taxon>Eukaryota</taxon>
        <taxon>Viridiplantae</taxon>
        <taxon>Streptophyta</taxon>
        <taxon>Embryophyta</taxon>
        <taxon>Tracheophyta</taxon>
        <taxon>Spermatophyta</taxon>
        <taxon>Magnoliopsida</taxon>
        <taxon>Ranunculales</taxon>
        <taxon>Papaveraceae</taxon>
        <taxon>Papaveroideae</taxon>
        <taxon>Papaver</taxon>
    </lineage>
</organism>